<evidence type="ECO:0000256" key="6">
    <source>
        <dbReference type="ARBA" id="ARBA00023136"/>
    </source>
</evidence>
<comment type="caution">
    <text evidence="9">The sequence shown here is derived from an EMBL/GenBank/DDBJ whole genome shotgun (WGS) entry which is preliminary data.</text>
</comment>
<dbReference type="RefSeq" id="WP_114615670.1">
    <property type="nucleotide sequence ID" value="NZ_PPTO01000009.1"/>
</dbReference>
<feature type="transmembrane region" description="Helical" evidence="7">
    <location>
        <begin position="238"/>
        <end position="259"/>
    </location>
</feature>
<dbReference type="CDD" id="cd17321">
    <property type="entry name" value="MFS_MMR_MDR_like"/>
    <property type="match status" value="1"/>
</dbReference>
<dbReference type="InterPro" id="IPR020846">
    <property type="entry name" value="MFS_dom"/>
</dbReference>
<dbReference type="GO" id="GO:0005886">
    <property type="term" value="C:plasma membrane"/>
    <property type="evidence" value="ECO:0007669"/>
    <property type="project" value="UniProtKB-SubCell"/>
</dbReference>
<evidence type="ECO:0000256" key="3">
    <source>
        <dbReference type="ARBA" id="ARBA00022475"/>
    </source>
</evidence>
<dbReference type="Pfam" id="PF07690">
    <property type="entry name" value="MFS_1"/>
    <property type="match status" value="1"/>
</dbReference>
<feature type="transmembrane region" description="Helical" evidence="7">
    <location>
        <begin position="344"/>
        <end position="364"/>
    </location>
</feature>
<reference evidence="9 10" key="1">
    <citation type="journal article" date="2018" name="Elife">
        <title>Discovery and characterization of a prevalent human gut bacterial enzyme sufficient for the inactivation of a family of plant toxins.</title>
        <authorList>
            <person name="Koppel N."/>
            <person name="Bisanz J.E."/>
            <person name="Pandelia M.E."/>
            <person name="Turnbaugh P.J."/>
            <person name="Balskus E.P."/>
        </authorList>
    </citation>
    <scope>NUCLEOTIDE SEQUENCE [LARGE SCALE GENOMIC DNA]</scope>
    <source>
        <strain evidence="9 10">OB21 GAM31</strain>
    </source>
</reference>
<comment type="subcellular location">
    <subcellularLocation>
        <location evidence="1">Cell membrane</location>
        <topology evidence="1">Multi-pass membrane protein</topology>
    </subcellularLocation>
</comment>
<accession>A0A369LFR1</accession>
<name>A0A369LFR1_9ACTN</name>
<evidence type="ECO:0000256" key="1">
    <source>
        <dbReference type="ARBA" id="ARBA00004651"/>
    </source>
</evidence>
<sequence>MRGNIESNTQSGVGAIFAIYLLGLLLGGLYVGMISPVRLVIQQDFGLGDTAGIWMVNIYTLFYAACIPVIGKLADIRGRKPVFIGCLLVFMAGSLICGLSQILSSFPVLLAGRLVQAVGACGIIAVANAEIGATFPQEKKGMALGIAAAVAGIANVIGAAVGSLVVGIVGNDHWSALFFFAIPVCLALIVASLHALPNHNVEDSTPLDIPGSVLLVVTVLLFLFAVQHIDVRHVGQSLASAEVLAPALGFVASLAAFVLAERRAKSPVFHLEYLGNKPIVITMVVSFFVGCVIITMTIIPEIAEFIMSAPVGSGGLYILPVGIVSMFGPPIGGKLIDKFGPKPVMMGGLSVAAAGFLFLAFVSLNSANAILLIVGLSIMGLGMGFAMGAPTNYMVLENTSPTESGAAIATIALVRQVGTTVAPALLLGFVSATPGAQGFFHMLLCAAAFCIISLVCMAFYRKK</sequence>
<feature type="transmembrane region" description="Helical" evidence="7">
    <location>
        <begin position="279"/>
        <end position="299"/>
    </location>
</feature>
<keyword evidence="4 7" id="KW-0812">Transmembrane</keyword>
<dbReference type="Gene3D" id="1.20.1250.20">
    <property type="entry name" value="MFS general substrate transporter like domains"/>
    <property type="match status" value="2"/>
</dbReference>
<feature type="transmembrane region" description="Helical" evidence="7">
    <location>
        <begin position="174"/>
        <end position="195"/>
    </location>
</feature>
<feature type="domain" description="Major facilitator superfamily (MFS) profile" evidence="8">
    <location>
        <begin position="16"/>
        <end position="463"/>
    </location>
</feature>
<feature type="transmembrane region" description="Helical" evidence="7">
    <location>
        <begin position="51"/>
        <end position="70"/>
    </location>
</feature>
<feature type="transmembrane region" description="Helical" evidence="7">
    <location>
        <begin position="143"/>
        <end position="168"/>
    </location>
</feature>
<dbReference type="PROSITE" id="PS50850">
    <property type="entry name" value="MFS"/>
    <property type="match status" value="1"/>
</dbReference>
<feature type="transmembrane region" description="Helical" evidence="7">
    <location>
        <begin position="207"/>
        <end position="226"/>
    </location>
</feature>
<gene>
    <name evidence="9" type="ORF">C1881_06210</name>
</gene>
<dbReference type="SUPFAM" id="SSF103473">
    <property type="entry name" value="MFS general substrate transporter"/>
    <property type="match status" value="1"/>
</dbReference>
<evidence type="ECO:0000259" key="8">
    <source>
        <dbReference type="PROSITE" id="PS50850"/>
    </source>
</evidence>
<evidence type="ECO:0000256" key="7">
    <source>
        <dbReference type="SAM" id="Phobius"/>
    </source>
</evidence>
<dbReference type="InterPro" id="IPR011701">
    <property type="entry name" value="MFS"/>
</dbReference>
<feature type="transmembrane region" description="Helical" evidence="7">
    <location>
        <begin position="370"/>
        <end position="395"/>
    </location>
</feature>
<feature type="transmembrane region" description="Helical" evidence="7">
    <location>
        <begin position="12"/>
        <end position="31"/>
    </location>
</feature>
<feature type="transmembrane region" description="Helical" evidence="7">
    <location>
        <begin position="438"/>
        <end position="460"/>
    </location>
</feature>
<keyword evidence="6 7" id="KW-0472">Membrane</keyword>
<evidence type="ECO:0000313" key="10">
    <source>
        <dbReference type="Proteomes" id="UP000253975"/>
    </source>
</evidence>
<dbReference type="GO" id="GO:0022857">
    <property type="term" value="F:transmembrane transporter activity"/>
    <property type="evidence" value="ECO:0007669"/>
    <property type="project" value="InterPro"/>
</dbReference>
<keyword evidence="3" id="KW-1003">Cell membrane</keyword>
<dbReference type="PANTHER" id="PTHR42718:SF46">
    <property type="entry name" value="BLR6921 PROTEIN"/>
    <property type="match status" value="1"/>
</dbReference>
<feature type="transmembrane region" description="Helical" evidence="7">
    <location>
        <begin position="82"/>
        <end position="104"/>
    </location>
</feature>
<evidence type="ECO:0000313" key="9">
    <source>
        <dbReference type="EMBL" id="RDB58160.1"/>
    </source>
</evidence>
<proteinExistence type="predicted"/>
<organism evidence="9 10">
    <name type="scientific">Slackia isoflavoniconvertens</name>
    <dbReference type="NCBI Taxonomy" id="572010"/>
    <lineage>
        <taxon>Bacteria</taxon>
        <taxon>Bacillati</taxon>
        <taxon>Actinomycetota</taxon>
        <taxon>Coriobacteriia</taxon>
        <taxon>Eggerthellales</taxon>
        <taxon>Eggerthellaceae</taxon>
        <taxon>Slackia</taxon>
    </lineage>
</organism>
<dbReference type="AlphaFoldDB" id="A0A369LFR1"/>
<dbReference type="InterPro" id="IPR036259">
    <property type="entry name" value="MFS_trans_sf"/>
</dbReference>
<dbReference type="EMBL" id="PPTO01000009">
    <property type="protein sequence ID" value="RDB58160.1"/>
    <property type="molecule type" value="Genomic_DNA"/>
</dbReference>
<evidence type="ECO:0000256" key="5">
    <source>
        <dbReference type="ARBA" id="ARBA00022989"/>
    </source>
</evidence>
<dbReference type="PANTHER" id="PTHR42718">
    <property type="entry name" value="MAJOR FACILITATOR SUPERFAMILY MULTIDRUG TRANSPORTER MFSC"/>
    <property type="match status" value="1"/>
</dbReference>
<dbReference type="Proteomes" id="UP000253975">
    <property type="component" value="Unassembled WGS sequence"/>
</dbReference>
<evidence type="ECO:0000256" key="4">
    <source>
        <dbReference type="ARBA" id="ARBA00022692"/>
    </source>
</evidence>
<feature type="transmembrane region" description="Helical" evidence="7">
    <location>
        <begin position="311"/>
        <end position="332"/>
    </location>
</feature>
<keyword evidence="2" id="KW-0813">Transport</keyword>
<protein>
    <submittedName>
        <fullName evidence="9">Arabinose ABC transporter permease</fullName>
    </submittedName>
</protein>
<evidence type="ECO:0000256" key="2">
    <source>
        <dbReference type="ARBA" id="ARBA00022448"/>
    </source>
</evidence>
<keyword evidence="5 7" id="KW-1133">Transmembrane helix</keyword>